<dbReference type="NCBIfam" id="TIGR01845">
    <property type="entry name" value="outer_NodT"/>
    <property type="match status" value="1"/>
</dbReference>
<keyword evidence="4" id="KW-1185">Reference proteome</keyword>
<comment type="subcellular location">
    <subcellularLocation>
        <location evidence="2">Cell membrane</location>
        <topology evidence="2">Lipid-anchor</topology>
    </subcellularLocation>
</comment>
<evidence type="ECO:0000313" key="4">
    <source>
        <dbReference type="Proteomes" id="UP001476282"/>
    </source>
</evidence>
<dbReference type="Gene3D" id="2.20.200.10">
    <property type="entry name" value="Outer membrane efflux proteins (OEP)"/>
    <property type="match status" value="1"/>
</dbReference>
<keyword evidence="2" id="KW-1134">Transmembrane beta strand</keyword>
<evidence type="ECO:0000256" key="1">
    <source>
        <dbReference type="ARBA" id="ARBA00007613"/>
    </source>
</evidence>
<evidence type="ECO:0000256" key="2">
    <source>
        <dbReference type="RuleBase" id="RU362097"/>
    </source>
</evidence>
<keyword evidence="2" id="KW-0449">Lipoprotein</keyword>
<dbReference type="SUPFAM" id="SSF56954">
    <property type="entry name" value="Outer membrane efflux proteins (OEP)"/>
    <property type="match status" value="1"/>
</dbReference>
<gene>
    <name evidence="3" type="primary">oprM_2</name>
    <name evidence="3" type="ORF">Hsar01_02714</name>
</gene>
<dbReference type="InterPro" id="IPR003423">
    <property type="entry name" value="OMP_efflux"/>
</dbReference>
<comment type="similarity">
    <text evidence="1 2">Belongs to the outer membrane factor (OMF) (TC 1.B.17) family.</text>
</comment>
<dbReference type="EMBL" id="BAABRI010000015">
    <property type="protein sequence ID" value="GAA5483481.1"/>
    <property type="molecule type" value="Genomic_DNA"/>
</dbReference>
<organism evidence="3 4">
    <name type="scientific">Haloferula sargassicola</name>
    <dbReference type="NCBI Taxonomy" id="490096"/>
    <lineage>
        <taxon>Bacteria</taxon>
        <taxon>Pseudomonadati</taxon>
        <taxon>Verrucomicrobiota</taxon>
        <taxon>Verrucomicrobiia</taxon>
        <taxon>Verrucomicrobiales</taxon>
        <taxon>Verrucomicrobiaceae</taxon>
        <taxon>Haloferula</taxon>
    </lineage>
</organism>
<protein>
    <submittedName>
        <fullName evidence="3">Outer membrane protein OprM</fullName>
    </submittedName>
</protein>
<keyword evidence="2" id="KW-0564">Palmitate</keyword>
<keyword evidence="2" id="KW-0472">Membrane</keyword>
<dbReference type="Gene3D" id="1.20.1600.10">
    <property type="entry name" value="Outer membrane efflux proteins (OEP)"/>
    <property type="match status" value="1"/>
</dbReference>
<dbReference type="PANTHER" id="PTHR30203">
    <property type="entry name" value="OUTER MEMBRANE CATION EFFLUX PROTEIN"/>
    <property type="match status" value="1"/>
</dbReference>
<name>A0ABP9USZ0_9BACT</name>
<reference evidence="3 4" key="1">
    <citation type="submission" date="2024-02" db="EMBL/GenBank/DDBJ databases">
        <title>Haloferula sargassicola NBRC 104335.</title>
        <authorList>
            <person name="Ichikawa N."/>
            <person name="Katano-Makiyama Y."/>
            <person name="Hidaka K."/>
        </authorList>
    </citation>
    <scope>NUCLEOTIDE SEQUENCE [LARGE SCALE GENOMIC DNA]</scope>
    <source>
        <strain evidence="3 4">NBRC 104335</strain>
    </source>
</reference>
<sequence length="434" mass="47034">MTSPASWESADGCNDGRISQGWVDTFHDAELERTVDAAMAHNQDLAAAAARMRSARYVRLAGRSRVLPQASLLTSGNLSRSENGRARSSSSESYGLTVSSSWEADLWGRLRDLNAADDADYLATRALFRGARLSLAAATARAWCNLIAAEQQLQLATVTLDSFQRNLRISERNYKGTGQGALDVQFGRTNVASARRDLESRRLARDEAARALEVLTGAYPSGKTRAGHELPELKRRVPAGLPSELLERRPDLAAARAGILATARRADAARKSLLPSLGLSTSAGTPVSAFNKLLNPDYLVASIGANIAQTLYSGGALGNQARAALEQNQASVHDYHQAALTAFREVESALDADHSLGEQERYLVTEVEQAALAEKQATRDYADGIEGSDILDVLEAQRRANNARSSLIRLRNERLLNRIDLHLALGGDFRTRES</sequence>
<accession>A0ABP9USZ0</accession>
<keyword evidence="2" id="KW-0812">Transmembrane</keyword>
<dbReference type="InterPro" id="IPR010131">
    <property type="entry name" value="MdtP/NodT-like"/>
</dbReference>
<evidence type="ECO:0000313" key="3">
    <source>
        <dbReference type="EMBL" id="GAA5483481.1"/>
    </source>
</evidence>
<proteinExistence type="inferred from homology"/>
<comment type="caution">
    <text evidence="3">The sequence shown here is derived from an EMBL/GenBank/DDBJ whole genome shotgun (WGS) entry which is preliminary data.</text>
</comment>
<dbReference type="Proteomes" id="UP001476282">
    <property type="component" value="Unassembled WGS sequence"/>
</dbReference>
<dbReference type="Pfam" id="PF02321">
    <property type="entry name" value="OEP"/>
    <property type="match status" value="2"/>
</dbReference>